<evidence type="ECO:0000313" key="1">
    <source>
        <dbReference type="EMBL" id="CAF5163787.1"/>
    </source>
</evidence>
<sequence>PYTDSSLNLIRKRNHLSESEANNESIGINNPSVSPPAAAAVAITTTTTASSTNKSNLARTAILLAAKRAACNNNTNNYDASTFTLVDCTEDEADSNAGVFRQRFDAIDLTDE</sequence>
<proteinExistence type="predicted"/>
<reference evidence="1" key="1">
    <citation type="submission" date="2021-02" db="EMBL/GenBank/DDBJ databases">
        <authorList>
            <person name="Nowell W R."/>
        </authorList>
    </citation>
    <scope>NUCLEOTIDE SEQUENCE</scope>
</reference>
<dbReference type="AlphaFoldDB" id="A0A8S3GPA0"/>
<protein>
    <submittedName>
        <fullName evidence="1">Uncharacterized protein</fullName>
    </submittedName>
</protein>
<evidence type="ECO:0000313" key="2">
    <source>
        <dbReference type="Proteomes" id="UP000681967"/>
    </source>
</evidence>
<comment type="caution">
    <text evidence="1">The sequence shown here is derived from an EMBL/GenBank/DDBJ whole genome shotgun (WGS) entry which is preliminary data.</text>
</comment>
<name>A0A8S3GPA0_9BILA</name>
<organism evidence="1 2">
    <name type="scientific">Rotaria magnacalcarata</name>
    <dbReference type="NCBI Taxonomy" id="392030"/>
    <lineage>
        <taxon>Eukaryota</taxon>
        <taxon>Metazoa</taxon>
        <taxon>Spiralia</taxon>
        <taxon>Gnathifera</taxon>
        <taxon>Rotifera</taxon>
        <taxon>Eurotatoria</taxon>
        <taxon>Bdelloidea</taxon>
        <taxon>Philodinida</taxon>
        <taxon>Philodinidae</taxon>
        <taxon>Rotaria</taxon>
    </lineage>
</organism>
<dbReference type="Proteomes" id="UP000681967">
    <property type="component" value="Unassembled WGS sequence"/>
</dbReference>
<gene>
    <name evidence="1" type="ORF">BYL167_LOCUS75360</name>
</gene>
<feature type="non-terminal residue" evidence="1">
    <location>
        <position position="112"/>
    </location>
</feature>
<feature type="non-terminal residue" evidence="1">
    <location>
        <position position="1"/>
    </location>
</feature>
<dbReference type="EMBL" id="CAJOBH010269707">
    <property type="protein sequence ID" value="CAF5163787.1"/>
    <property type="molecule type" value="Genomic_DNA"/>
</dbReference>
<accession>A0A8S3GPA0</accession>